<name>A0ABS3DRN1_9BACI</name>
<gene>
    <name evidence="1" type="ORF">JF544_01960</name>
</gene>
<evidence type="ECO:0000313" key="1">
    <source>
        <dbReference type="EMBL" id="MBN8233986.1"/>
    </source>
</evidence>
<accession>A0ABS3DRN1</accession>
<dbReference type="EMBL" id="JAEKJY010000001">
    <property type="protein sequence ID" value="MBN8233986.1"/>
    <property type="molecule type" value="Genomic_DNA"/>
</dbReference>
<comment type="caution">
    <text evidence="1">The sequence shown here is derived from an EMBL/GenBank/DDBJ whole genome shotgun (WGS) entry which is preliminary data.</text>
</comment>
<proteinExistence type="predicted"/>
<dbReference type="Proteomes" id="UP000663970">
    <property type="component" value="Unassembled WGS sequence"/>
</dbReference>
<organism evidence="1 2">
    <name type="scientific">Halobacillus kuroshimensis</name>
    <dbReference type="NCBI Taxonomy" id="302481"/>
    <lineage>
        <taxon>Bacteria</taxon>
        <taxon>Bacillati</taxon>
        <taxon>Bacillota</taxon>
        <taxon>Bacilli</taxon>
        <taxon>Bacillales</taxon>
        <taxon>Bacillaceae</taxon>
        <taxon>Halobacillus</taxon>
    </lineage>
</organism>
<evidence type="ECO:0000313" key="2">
    <source>
        <dbReference type="Proteomes" id="UP000663970"/>
    </source>
</evidence>
<reference evidence="1 2" key="1">
    <citation type="submission" date="2020-12" db="EMBL/GenBank/DDBJ databases">
        <title>Oil enriched cultivation method for isolating marine PHA-producing bacteria.</title>
        <authorList>
            <person name="Zheng W."/>
            <person name="Yu S."/>
            <person name="Huang Y."/>
        </authorList>
    </citation>
    <scope>NUCLEOTIDE SEQUENCE [LARGE SCALE GENOMIC DNA]</scope>
    <source>
        <strain evidence="1 2">SY-2-6</strain>
    </source>
</reference>
<evidence type="ECO:0008006" key="3">
    <source>
        <dbReference type="Google" id="ProtNLM"/>
    </source>
</evidence>
<sequence length="259" mass="28758">MVVTEVNRKLGFLVISLSIALLLQGCGIGNGNSAHVDTAVQKVSQLYETNDSKKVKQGEVSKIKPSTDQEMIKEALEAIDKIDKGESGTDKNAIVAFALRSSVQNAQIQLNEREGTSKSLDNYSGGGALENEYQPRKKDVVLKDNQLKNKNILEEFMNSAGGENKNNDSEIRVIKDEGYKGVLIYDLEANYDESAGQSWISVKPDFSYYSASENRIQDVFNTRQQCGYMSKDEQKGFYILNDCRTHSAYRFLPIANGDG</sequence>
<dbReference type="RefSeq" id="WP_206932067.1">
    <property type="nucleotide sequence ID" value="NZ_JAEKJY010000001.1"/>
</dbReference>
<protein>
    <recommendedName>
        <fullName evidence="3">DUF4362 domain-containing protein</fullName>
    </recommendedName>
</protein>
<keyword evidence="2" id="KW-1185">Reference proteome</keyword>